<feature type="signal peptide" evidence="1">
    <location>
        <begin position="1"/>
        <end position="16"/>
    </location>
</feature>
<dbReference type="PANTHER" id="PTHR33995:SF8">
    <property type="entry name" value="PRION-LIKE-(Q_N-RICH)-DOMAIN-BEARING PROTEIN"/>
    <property type="match status" value="1"/>
</dbReference>
<dbReference type="OrthoDB" id="5867008at2759"/>
<accession>A0A8K0ENU1</accession>
<evidence type="ECO:0000256" key="1">
    <source>
        <dbReference type="SAM" id="SignalP"/>
    </source>
</evidence>
<dbReference type="InterPro" id="IPR029034">
    <property type="entry name" value="Cystine-knot_cytokine"/>
</dbReference>
<feature type="chain" id="PRO_5035421405" evidence="1">
    <location>
        <begin position="17"/>
        <end position="158"/>
    </location>
</feature>
<gene>
    <name evidence="2" type="primary">Hypp2072</name>
    <name evidence="2" type="ORF">BLAG_LOCUS16219</name>
</gene>
<dbReference type="Proteomes" id="UP000838412">
    <property type="component" value="Chromosome 3"/>
</dbReference>
<name>A0A8K0ENU1_BRALA</name>
<evidence type="ECO:0000313" key="3">
    <source>
        <dbReference type="Proteomes" id="UP000838412"/>
    </source>
</evidence>
<keyword evidence="3" id="KW-1185">Reference proteome</keyword>
<reference evidence="2" key="1">
    <citation type="submission" date="2022-01" db="EMBL/GenBank/DDBJ databases">
        <authorList>
            <person name="Braso-Vives M."/>
        </authorList>
    </citation>
    <scope>NUCLEOTIDE SEQUENCE</scope>
</reference>
<dbReference type="EMBL" id="OV696688">
    <property type="protein sequence ID" value="CAH1258769.1"/>
    <property type="molecule type" value="Genomic_DNA"/>
</dbReference>
<dbReference type="SUPFAM" id="SSF57501">
    <property type="entry name" value="Cystine-knot cytokines"/>
    <property type="match status" value="1"/>
</dbReference>
<protein>
    <submittedName>
        <fullName evidence="2">Hypp2072 protein</fullName>
    </submittedName>
</protein>
<organism evidence="2 3">
    <name type="scientific">Branchiostoma lanceolatum</name>
    <name type="common">Common lancelet</name>
    <name type="synonym">Amphioxus lanceolatum</name>
    <dbReference type="NCBI Taxonomy" id="7740"/>
    <lineage>
        <taxon>Eukaryota</taxon>
        <taxon>Metazoa</taxon>
        <taxon>Chordata</taxon>
        <taxon>Cephalochordata</taxon>
        <taxon>Leptocardii</taxon>
        <taxon>Amphioxiformes</taxon>
        <taxon>Branchiostomatidae</taxon>
        <taxon>Branchiostoma</taxon>
    </lineage>
</organism>
<dbReference type="PANTHER" id="PTHR33995">
    <property type="entry name" value="PROTEIN CBG18546"/>
    <property type="match status" value="1"/>
</dbReference>
<keyword evidence="1" id="KW-0732">Signal</keyword>
<proteinExistence type="predicted"/>
<sequence>MKRLLVLAAILVVAKAQGGNEGDSDPEAALKTVEQKGERLLSLLLNKLKHDRRAISREVQCIGRGQIDPTLEGTIRLCSACWSYKQLGPDYSPPFVNEIRCTSDTRCLSGFGGCIQRTERRDIQHQIGGIWRRETLSVGVDCDCGVMVGGALHPFIRA</sequence>
<dbReference type="AlphaFoldDB" id="A0A8K0ENU1"/>
<evidence type="ECO:0000313" key="2">
    <source>
        <dbReference type="EMBL" id="CAH1258769.1"/>
    </source>
</evidence>